<gene>
    <name evidence="4" type="ORF">A1O5_11679</name>
</gene>
<dbReference type="RefSeq" id="XP_007750441.1">
    <property type="nucleotide sequence ID" value="XM_007752251.1"/>
</dbReference>
<feature type="domain" description="Carrier" evidence="3">
    <location>
        <begin position="559"/>
        <end position="640"/>
    </location>
</feature>
<evidence type="ECO:0000256" key="2">
    <source>
        <dbReference type="ARBA" id="ARBA00022553"/>
    </source>
</evidence>
<dbReference type="InterPro" id="IPR036736">
    <property type="entry name" value="ACP-like_sf"/>
</dbReference>
<name>W9W5Z1_9EURO</name>
<dbReference type="HOGENOM" id="CLU_002220_0_0_1"/>
<dbReference type="eggNOG" id="KOG1178">
    <property type="taxonomic scope" value="Eukaryota"/>
</dbReference>
<sequence length="1060" mass="118723">MRPSDPNWKGKLKLLPAYLDESAKKDPNRVIAAIANGDEVSLGFRDITVRQFADAVDRAAWYIHREIGPGNTFETLTYVGPNDLCYPIIAIAAGKVGYKIFYTSTRNSFEAHKSLMQATDCKIIATPSRIPAGIAPVIDRLKLRHLVFPGVLHWLYEALEETRPYNFDRSFDQGRLDPFMVLHTSGSTGIPKPMVFPYSMYSTPQLFSFFPEEGGRRTVIQFFIEKSGRLLSPFPMFHGAGIFLFFAFGLHWNVIPVLPPTRPLTAQLVDEIHSSGAVTCSMVPPAILEDIAMDEKMLKNLERLDYLTYSSAPLSFEAGEKLSRHVRLVQQYAQTETGFLHQFLVDPEDFRYVSYSSLSNIEFQHRYDDLHEPVMVKKEGLEDFQIGFLLEPSSNAIAMRDLCKRHPDPEKGDLYTVCGRLDDVIVFQNGEKLNPLTMEDTVNQHPGVSSSLVVGHGRFQAAVLVEPVSDRANTPTATTNFLDELWPTVELANRDCPAHGRIVKELVLILPPNVSLIMSEKGRPSRPANAKLFEDLIENAYRRASLSNTVASVELNLDGSDEEVRDQVRQLVLSTTTVESLGDEEDFYTNGVDSLQTVQLSRLLTATLNNKNVKDRGIMPSLIYENSTITRLSSALLAISRAEGHAIPKDFAKQRSEGIHAAIARHMPDFGLDHKRVVVLTGSTGSLGSYLLEALISDSKVERIYCFNRTSDAADRQAAGNSMRGLSGQFDPARVVFLRYDVSRQDLGLDPDTYTKLSTSVTDIIDNAWAVNFNRTLSSFDNNISGVRHLIAFARKSALRPSLFFTSSVGTARRWWLAGNEGPAPEDVVPDVDAVEFGGYPESKYVAEKLLESAWTHAGVDACILRVGQIAGPIRSQKGRWNEQEWLPTLISCSGQLGMLPVDIKDLGVIDWIPIDAVADVIIDLMHHRREKRARIPVYNLVNPRPEAWEKLVPTIQKVLTRSTGHEIRLVSYEEWLESLIKVESTLETDEELKRNRGVTLLDFFRGVADARNSSVTRWATGKAQEASKTLRDVDAVKPEWMELWMYQWGFGAFKEPNGL</sequence>
<evidence type="ECO:0000313" key="4">
    <source>
        <dbReference type="EMBL" id="EXJ63358.1"/>
    </source>
</evidence>
<dbReference type="SUPFAM" id="SSF47336">
    <property type="entry name" value="ACP-like"/>
    <property type="match status" value="1"/>
</dbReference>
<keyword evidence="5" id="KW-1185">Reference proteome</keyword>
<comment type="caution">
    <text evidence="4">The sequence shown here is derived from an EMBL/GenBank/DDBJ whole genome shotgun (WGS) entry which is preliminary data.</text>
</comment>
<dbReference type="Pfam" id="PF23562">
    <property type="entry name" value="AMP-binding_C_3"/>
    <property type="match status" value="1"/>
</dbReference>
<evidence type="ECO:0000313" key="5">
    <source>
        <dbReference type="Proteomes" id="UP000019471"/>
    </source>
</evidence>
<dbReference type="PROSITE" id="PS50075">
    <property type="entry name" value="CARRIER"/>
    <property type="match status" value="1"/>
</dbReference>
<dbReference type="SUPFAM" id="SSF56801">
    <property type="entry name" value="Acetyl-CoA synthetase-like"/>
    <property type="match status" value="1"/>
</dbReference>
<dbReference type="InterPro" id="IPR036291">
    <property type="entry name" value="NAD(P)-bd_dom_sf"/>
</dbReference>
<dbReference type="InterPro" id="IPR042099">
    <property type="entry name" value="ANL_N_sf"/>
</dbReference>
<dbReference type="GeneID" id="19196368"/>
<dbReference type="PANTHER" id="PTHR43439">
    <property type="entry name" value="PHENYLACETATE-COENZYME A LIGASE"/>
    <property type="match status" value="1"/>
</dbReference>
<dbReference type="PROSITE" id="PS00455">
    <property type="entry name" value="AMP_BINDING"/>
    <property type="match status" value="1"/>
</dbReference>
<proteinExistence type="predicted"/>
<keyword evidence="2" id="KW-0597">Phosphoprotein</keyword>
<accession>W9W5Z1</accession>
<dbReference type="Gene3D" id="3.40.50.720">
    <property type="entry name" value="NAD(P)-binding Rossmann-like Domain"/>
    <property type="match status" value="1"/>
</dbReference>
<protein>
    <recommendedName>
        <fullName evidence="3">Carrier domain-containing protein</fullName>
    </recommendedName>
</protein>
<dbReference type="OrthoDB" id="429813at2759"/>
<evidence type="ECO:0000256" key="1">
    <source>
        <dbReference type="ARBA" id="ARBA00022450"/>
    </source>
</evidence>
<dbReference type="Proteomes" id="UP000019471">
    <property type="component" value="Unassembled WGS sequence"/>
</dbReference>
<dbReference type="STRING" id="1182543.W9W5Z1"/>
<dbReference type="InterPro" id="IPR013120">
    <property type="entry name" value="FAR_NAD-bd"/>
</dbReference>
<dbReference type="PANTHER" id="PTHR43439:SF2">
    <property type="entry name" value="ENZYME, PUTATIVE (JCVI)-RELATED"/>
    <property type="match status" value="1"/>
</dbReference>
<reference evidence="4 5" key="1">
    <citation type="submission" date="2013-03" db="EMBL/GenBank/DDBJ databases">
        <title>The Genome Sequence of Cladophialophora psammophila CBS 110553.</title>
        <authorList>
            <consortium name="The Broad Institute Genomics Platform"/>
            <person name="Cuomo C."/>
            <person name="de Hoog S."/>
            <person name="Gorbushina A."/>
            <person name="Walker B."/>
            <person name="Young S.K."/>
            <person name="Zeng Q."/>
            <person name="Gargeya S."/>
            <person name="Fitzgerald M."/>
            <person name="Haas B."/>
            <person name="Abouelleil A."/>
            <person name="Allen A.W."/>
            <person name="Alvarado L."/>
            <person name="Arachchi H.M."/>
            <person name="Berlin A.M."/>
            <person name="Chapman S.B."/>
            <person name="Gainer-Dewar J."/>
            <person name="Goldberg J."/>
            <person name="Griggs A."/>
            <person name="Gujja S."/>
            <person name="Hansen M."/>
            <person name="Howarth C."/>
            <person name="Imamovic A."/>
            <person name="Ireland A."/>
            <person name="Larimer J."/>
            <person name="McCowan C."/>
            <person name="Murphy C."/>
            <person name="Pearson M."/>
            <person name="Poon T.W."/>
            <person name="Priest M."/>
            <person name="Roberts A."/>
            <person name="Saif S."/>
            <person name="Shea T."/>
            <person name="Sisk P."/>
            <person name="Sykes S."/>
            <person name="Wortman J."/>
            <person name="Nusbaum C."/>
            <person name="Birren B."/>
        </authorList>
    </citation>
    <scope>NUCLEOTIDE SEQUENCE [LARGE SCALE GENOMIC DNA]</scope>
    <source>
        <strain evidence="4 5">CBS 110553</strain>
    </source>
</reference>
<dbReference type="Pfam" id="PF07993">
    <property type="entry name" value="NAD_binding_4"/>
    <property type="match status" value="1"/>
</dbReference>
<keyword evidence="1" id="KW-0596">Phosphopantetheine</keyword>
<dbReference type="EMBL" id="AMGX01000027">
    <property type="protein sequence ID" value="EXJ63358.1"/>
    <property type="molecule type" value="Genomic_DNA"/>
</dbReference>
<dbReference type="InterPro" id="IPR000873">
    <property type="entry name" value="AMP-dep_synth/lig_dom"/>
</dbReference>
<organism evidence="4 5">
    <name type="scientific">Cladophialophora psammophila CBS 110553</name>
    <dbReference type="NCBI Taxonomy" id="1182543"/>
    <lineage>
        <taxon>Eukaryota</taxon>
        <taxon>Fungi</taxon>
        <taxon>Dikarya</taxon>
        <taxon>Ascomycota</taxon>
        <taxon>Pezizomycotina</taxon>
        <taxon>Eurotiomycetes</taxon>
        <taxon>Chaetothyriomycetidae</taxon>
        <taxon>Chaetothyriales</taxon>
        <taxon>Herpotrichiellaceae</taxon>
        <taxon>Cladophialophora</taxon>
    </lineage>
</organism>
<dbReference type="Pfam" id="PF00501">
    <property type="entry name" value="AMP-binding"/>
    <property type="match status" value="1"/>
</dbReference>
<dbReference type="AlphaFoldDB" id="W9W5Z1"/>
<evidence type="ECO:0000259" key="3">
    <source>
        <dbReference type="PROSITE" id="PS50075"/>
    </source>
</evidence>
<dbReference type="InterPro" id="IPR020845">
    <property type="entry name" value="AMP-binding_CS"/>
</dbReference>
<dbReference type="InterPro" id="IPR051414">
    <property type="entry name" value="Adenylate-forming_Reductase"/>
</dbReference>
<dbReference type="SUPFAM" id="SSF51735">
    <property type="entry name" value="NAD(P)-binding Rossmann-fold domains"/>
    <property type="match status" value="1"/>
</dbReference>
<dbReference type="Gene3D" id="3.40.50.12780">
    <property type="entry name" value="N-terminal domain of ligase-like"/>
    <property type="match status" value="1"/>
</dbReference>
<dbReference type="Gene3D" id="1.10.1200.10">
    <property type="entry name" value="ACP-like"/>
    <property type="match status" value="1"/>
</dbReference>
<dbReference type="InterPro" id="IPR009081">
    <property type="entry name" value="PP-bd_ACP"/>
</dbReference>